<feature type="transmembrane region" description="Helical" evidence="2">
    <location>
        <begin position="123"/>
        <end position="144"/>
    </location>
</feature>
<keyword evidence="2" id="KW-1133">Transmembrane helix</keyword>
<accession>A0A131Z9Q0</accession>
<sequence length="151" mass="16458">PPPPQQQLPQQLPQQLQQQANQPQFFQQQQFDPRAGALPEKKKSVYFASSEAPGEMAARVPGEGSSIRSFQSRTSNDVGSGEASVEDNRSMLSSNTNMGTPLLRPLLPERATRTATKDKMEHLCLAVNVILFSVLAGVVAAFIVQQVTHAM</sequence>
<dbReference type="AlphaFoldDB" id="A0A131Z9Q0"/>
<feature type="compositionally biased region" description="Polar residues" evidence="1">
    <location>
        <begin position="66"/>
        <end position="78"/>
    </location>
</feature>
<proteinExistence type="predicted"/>
<evidence type="ECO:0000256" key="1">
    <source>
        <dbReference type="SAM" id="MobiDB-lite"/>
    </source>
</evidence>
<feature type="non-terminal residue" evidence="3">
    <location>
        <position position="1"/>
    </location>
</feature>
<name>A0A131Z9Q0_RHIAP</name>
<keyword evidence="2" id="KW-0472">Membrane</keyword>
<feature type="region of interest" description="Disordered" evidence="1">
    <location>
        <begin position="50"/>
        <end position="106"/>
    </location>
</feature>
<reference evidence="3" key="1">
    <citation type="journal article" date="2016" name="Ticks Tick Borne Dis.">
        <title>De novo assembly and annotation of the salivary gland transcriptome of Rhipicephalus appendiculatus male and female ticks during blood feeding.</title>
        <authorList>
            <person name="de Castro M.H."/>
            <person name="de Klerk D."/>
            <person name="Pienaar R."/>
            <person name="Latif A.A."/>
            <person name="Rees D.J."/>
            <person name="Mans B.J."/>
        </authorList>
    </citation>
    <scope>NUCLEOTIDE SEQUENCE</scope>
    <source>
        <tissue evidence="3">Salivary glands</tissue>
    </source>
</reference>
<keyword evidence="2" id="KW-0812">Transmembrane</keyword>
<feature type="compositionally biased region" description="Polar residues" evidence="1">
    <location>
        <begin position="90"/>
        <end position="99"/>
    </location>
</feature>
<evidence type="ECO:0000256" key="2">
    <source>
        <dbReference type="SAM" id="Phobius"/>
    </source>
</evidence>
<feature type="region of interest" description="Disordered" evidence="1">
    <location>
        <begin position="1"/>
        <end position="25"/>
    </location>
</feature>
<protein>
    <submittedName>
        <fullName evidence="3">Uncharacterized protein</fullName>
    </submittedName>
</protein>
<organism evidence="3">
    <name type="scientific">Rhipicephalus appendiculatus</name>
    <name type="common">Brown ear tick</name>
    <dbReference type="NCBI Taxonomy" id="34631"/>
    <lineage>
        <taxon>Eukaryota</taxon>
        <taxon>Metazoa</taxon>
        <taxon>Ecdysozoa</taxon>
        <taxon>Arthropoda</taxon>
        <taxon>Chelicerata</taxon>
        <taxon>Arachnida</taxon>
        <taxon>Acari</taxon>
        <taxon>Parasitiformes</taxon>
        <taxon>Ixodida</taxon>
        <taxon>Ixodoidea</taxon>
        <taxon>Ixodidae</taxon>
        <taxon>Rhipicephalinae</taxon>
        <taxon>Rhipicephalus</taxon>
        <taxon>Rhipicephalus</taxon>
    </lineage>
</organism>
<dbReference type="EMBL" id="GEDV01000859">
    <property type="protein sequence ID" value="JAP87698.1"/>
    <property type="molecule type" value="Transcribed_RNA"/>
</dbReference>
<feature type="compositionally biased region" description="Low complexity" evidence="1">
    <location>
        <begin position="7"/>
        <end position="25"/>
    </location>
</feature>
<evidence type="ECO:0000313" key="3">
    <source>
        <dbReference type="EMBL" id="JAP87698.1"/>
    </source>
</evidence>